<dbReference type="AlphaFoldDB" id="A0A1X0XIV5"/>
<protein>
    <recommendedName>
        <fullName evidence="3">Tetratricopeptide repeat protein</fullName>
    </recommendedName>
</protein>
<name>A0A1X0XIV5_MYCSI</name>
<reference evidence="1 2" key="1">
    <citation type="submission" date="2017-03" db="EMBL/GenBank/DDBJ databases">
        <title>Genomic insights into Mycobacterium simiae human colonization.</title>
        <authorList>
            <person name="Steffani J.L."/>
            <person name="Brunck M.E."/>
            <person name="Cruz E."/>
            <person name="Montiel R."/>
            <person name="Barona F."/>
        </authorList>
    </citation>
    <scope>NUCLEOTIDE SEQUENCE [LARGE SCALE GENOMIC DNA]</scope>
    <source>
        <strain evidence="1 2">MsiGto</strain>
    </source>
</reference>
<keyword evidence="2" id="KW-1185">Reference proteome</keyword>
<dbReference type="Proteomes" id="UP000193040">
    <property type="component" value="Unassembled WGS sequence"/>
</dbReference>
<dbReference type="Gene3D" id="1.25.40.10">
    <property type="entry name" value="Tetratricopeptide repeat domain"/>
    <property type="match status" value="1"/>
</dbReference>
<accession>A0A1X0XIV5</accession>
<dbReference type="EMBL" id="MZZM01000043">
    <property type="protein sequence ID" value="ORJ52830.1"/>
    <property type="molecule type" value="Genomic_DNA"/>
</dbReference>
<gene>
    <name evidence="1" type="ORF">B5M45_29920</name>
</gene>
<comment type="caution">
    <text evidence="1">The sequence shown here is derived from an EMBL/GenBank/DDBJ whole genome shotgun (WGS) entry which is preliminary data.</text>
</comment>
<proteinExistence type="predicted"/>
<organism evidence="1 2">
    <name type="scientific">Mycobacterium simiae</name>
    <name type="common">Mycobacterium habana</name>
    <dbReference type="NCBI Taxonomy" id="1784"/>
    <lineage>
        <taxon>Bacteria</taxon>
        <taxon>Bacillati</taxon>
        <taxon>Actinomycetota</taxon>
        <taxon>Actinomycetes</taxon>
        <taxon>Mycobacteriales</taxon>
        <taxon>Mycobacteriaceae</taxon>
        <taxon>Mycobacterium</taxon>
        <taxon>Mycobacterium simiae complex</taxon>
    </lineage>
</organism>
<evidence type="ECO:0000313" key="1">
    <source>
        <dbReference type="EMBL" id="ORJ52830.1"/>
    </source>
</evidence>
<evidence type="ECO:0000313" key="2">
    <source>
        <dbReference type="Proteomes" id="UP000193040"/>
    </source>
</evidence>
<sequence>MWVRVLDQPFDKADVGGYSRAGALEHLADSYAQSDPPTAERWYRRLLSEHPDLQCTSQQQVELSLAEVLVAQANPAAARQALQAWRDRGGSHTPEDLLRAHIVLVDVAVADGDQRAARHAARGALQAADLPAPFFNHPQVGVAHLDPETHARLRRLARRLWLPAMFRR</sequence>
<dbReference type="InterPro" id="IPR011990">
    <property type="entry name" value="TPR-like_helical_dom_sf"/>
</dbReference>
<evidence type="ECO:0008006" key="3">
    <source>
        <dbReference type="Google" id="ProtNLM"/>
    </source>
</evidence>